<dbReference type="InterPro" id="IPR001789">
    <property type="entry name" value="Sig_transdc_resp-reg_receiver"/>
</dbReference>
<evidence type="ECO:0000313" key="6">
    <source>
        <dbReference type="Proteomes" id="UP000664859"/>
    </source>
</evidence>
<dbReference type="PANTHER" id="PTHR45339:SF1">
    <property type="entry name" value="HYBRID SIGNAL TRANSDUCTION HISTIDINE KINASE J"/>
    <property type="match status" value="1"/>
</dbReference>
<sequence length="70" mass="7742">MDLRMPVCDGLQATAIMRRELEVETPIVALSADSTEDIRQRCSAAGMQSFCSKPASKQEIAQVVKKFVVR</sequence>
<evidence type="ECO:0000256" key="3">
    <source>
        <dbReference type="PROSITE-ProRule" id="PRU00169"/>
    </source>
</evidence>
<evidence type="ECO:0000313" key="5">
    <source>
        <dbReference type="EMBL" id="KAG5175798.1"/>
    </source>
</evidence>
<reference evidence="5" key="1">
    <citation type="submission" date="2021-02" db="EMBL/GenBank/DDBJ databases">
        <title>First Annotated Genome of the Yellow-green Alga Tribonema minus.</title>
        <authorList>
            <person name="Mahan K.M."/>
        </authorList>
    </citation>
    <scope>NUCLEOTIDE SEQUENCE</scope>
    <source>
        <strain evidence="5">UTEX B ZZ1240</strain>
    </source>
</reference>
<dbReference type="Proteomes" id="UP000664859">
    <property type="component" value="Unassembled WGS sequence"/>
</dbReference>
<evidence type="ECO:0000256" key="1">
    <source>
        <dbReference type="ARBA" id="ARBA00022553"/>
    </source>
</evidence>
<dbReference type="EMBL" id="JAFCMP010000545">
    <property type="protein sequence ID" value="KAG5175798.1"/>
    <property type="molecule type" value="Genomic_DNA"/>
</dbReference>
<comment type="caution">
    <text evidence="5">The sequence shown here is derived from an EMBL/GenBank/DDBJ whole genome shotgun (WGS) entry which is preliminary data.</text>
</comment>
<proteinExistence type="predicted"/>
<dbReference type="Pfam" id="PF00072">
    <property type="entry name" value="Response_reg"/>
    <property type="match status" value="1"/>
</dbReference>
<dbReference type="PROSITE" id="PS50110">
    <property type="entry name" value="RESPONSE_REGULATORY"/>
    <property type="match status" value="1"/>
</dbReference>
<protein>
    <submittedName>
        <fullName evidence="5">CheY-like superfamily protein</fullName>
    </submittedName>
</protein>
<organism evidence="5 6">
    <name type="scientific">Tribonema minus</name>
    <dbReference type="NCBI Taxonomy" id="303371"/>
    <lineage>
        <taxon>Eukaryota</taxon>
        <taxon>Sar</taxon>
        <taxon>Stramenopiles</taxon>
        <taxon>Ochrophyta</taxon>
        <taxon>PX clade</taxon>
        <taxon>Xanthophyceae</taxon>
        <taxon>Tribonematales</taxon>
        <taxon>Tribonemataceae</taxon>
        <taxon>Tribonema</taxon>
    </lineage>
</organism>
<dbReference type="SUPFAM" id="SSF52172">
    <property type="entry name" value="CheY-like"/>
    <property type="match status" value="1"/>
</dbReference>
<keyword evidence="6" id="KW-1185">Reference proteome</keyword>
<evidence type="ECO:0000259" key="4">
    <source>
        <dbReference type="PROSITE" id="PS50110"/>
    </source>
</evidence>
<accession>A0A835YJV5</accession>
<feature type="domain" description="Response regulatory" evidence="4">
    <location>
        <begin position="1"/>
        <end position="68"/>
    </location>
</feature>
<dbReference type="Gene3D" id="3.40.50.2300">
    <property type="match status" value="1"/>
</dbReference>
<evidence type="ECO:0000256" key="2">
    <source>
        <dbReference type="ARBA" id="ARBA00023012"/>
    </source>
</evidence>
<dbReference type="InterPro" id="IPR011006">
    <property type="entry name" value="CheY-like_superfamily"/>
</dbReference>
<name>A0A835YJV5_9STRA</name>
<gene>
    <name evidence="5" type="ORF">JKP88DRAFT_228532</name>
</gene>
<dbReference type="GO" id="GO:0000160">
    <property type="term" value="P:phosphorelay signal transduction system"/>
    <property type="evidence" value="ECO:0007669"/>
    <property type="project" value="UniProtKB-KW"/>
</dbReference>
<feature type="modified residue" description="4-aspartylphosphate" evidence="3">
    <location>
        <position position="2"/>
    </location>
</feature>
<dbReference type="PANTHER" id="PTHR45339">
    <property type="entry name" value="HYBRID SIGNAL TRANSDUCTION HISTIDINE KINASE J"/>
    <property type="match status" value="1"/>
</dbReference>
<dbReference type="AlphaFoldDB" id="A0A835YJV5"/>
<keyword evidence="2" id="KW-0902">Two-component regulatory system</keyword>
<keyword evidence="1 3" id="KW-0597">Phosphoprotein</keyword>
<dbReference type="CDD" id="cd17546">
    <property type="entry name" value="REC_hyHK_CKI1_RcsC-like"/>
    <property type="match status" value="1"/>
</dbReference>
<dbReference type="OrthoDB" id="48749at2759"/>